<dbReference type="EMBL" id="GANP01005070">
    <property type="protein sequence ID" value="JAB79398.1"/>
    <property type="molecule type" value="mRNA"/>
</dbReference>
<organism evidence="5">
    <name type="scientific">Ixodes ricinus</name>
    <name type="common">Common tick</name>
    <name type="synonym">Acarus ricinus</name>
    <dbReference type="NCBI Taxonomy" id="34613"/>
    <lineage>
        <taxon>Eukaryota</taxon>
        <taxon>Metazoa</taxon>
        <taxon>Ecdysozoa</taxon>
        <taxon>Arthropoda</taxon>
        <taxon>Chelicerata</taxon>
        <taxon>Arachnida</taxon>
        <taxon>Acari</taxon>
        <taxon>Parasitiformes</taxon>
        <taxon>Ixodida</taxon>
        <taxon>Ixodoidea</taxon>
        <taxon>Ixodidae</taxon>
        <taxon>Ixodinae</taxon>
        <taxon>Ixodes</taxon>
    </lineage>
</organism>
<dbReference type="Gene3D" id="3.40.1180.10">
    <property type="entry name" value="Decaprenyl diphosphate synthase-like"/>
    <property type="match status" value="1"/>
</dbReference>
<evidence type="ECO:0000256" key="4">
    <source>
        <dbReference type="RuleBase" id="RU363018"/>
    </source>
</evidence>
<dbReference type="AlphaFoldDB" id="V5HXW0"/>
<accession>V5HXW0</accession>
<dbReference type="InterPro" id="IPR001441">
    <property type="entry name" value="UPP_synth-like"/>
</dbReference>
<dbReference type="Pfam" id="PF01255">
    <property type="entry name" value="Prenyltransf"/>
    <property type="match status" value="1"/>
</dbReference>
<comment type="catalytic activity">
    <reaction evidence="3">
        <text>n isopentenyl diphosphate + (2E,6E)-farnesyl diphosphate = a di-trans,poly-cis-polyprenyl diphosphate + n diphosphate</text>
        <dbReference type="Rhea" id="RHEA:53008"/>
        <dbReference type="Rhea" id="RHEA-COMP:19494"/>
        <dbReference type="ChEBI" id="CHEBI:33019"/>
        <dbReference type="ChEBI" id="CHEBI:128769"/>
        <dbReference type="ChEBI" id="CHEBI:136960"/>
        <dbReference type="ChEBI" id="CHEBI:175763"/>
        <dbReference type="EC" id="2.5.1.87"/>
    </reaction>
</comment>
<dbReference type="EC" id="2.5.1.-" evidence="4"/>
<protein>
    <recommendedName>
        <fullName evidence="4">Alkyl transferase</fullName>
        <ecNumber evidence="4">2.5.1.-</ecNumber>
    </recommendedName>
</protein>
<dbReference type="CDD" id="cd00475">
    <property type="entry name" value="Cis_IPPS"/>
    <property type="match status" value="1"/>
</dbReference>
<sequence>PSHQACETNLMDIEQKSLQISKTTAPFLREDGVTERPWLDVPLPMYTKVLWWLLSFAQLPSSLVFVPDGNRRWAKQRGAPPHFGHIKASTLMEQVQAAALLLGVRESFIFIFSVRNFQRPEEQRVHLFNHMNRAFDSICNNWEFYQKKDWSFKIRGDLQLFPKEVREREEKLELLTHQTSAKSNIYFCGPYESRHQITRMAVTLCHAVRDGLLEPSDITEHLIDRYNEIEDCPQVECYLRTSGERRLSDFMTWQTDRAAIYFEKKNFPDLGYWDIFKMMLHYSASSSSRKRLDDCYVKARNRTEQRRSAAQWLKERKFLSWLETKRQTYLRRLAGDDL</sequence>
<dbReference type="FunFam" id="3.40.1180.10:FF:000016">
    <property type="entry name" value="Undecaprenyl diphosphate synthase"/>
    <property type="match status" value="1"/>
</dbReference>
<dbReference type="PANTHER" id="PTHR10291:SF43">
    <property type="entry name" value="DEHYDRODOLICHYL DIPHOSPHATE SYNTHASE COMPLEX SUBUNIT DHDDS"/>
    <property type="match status" value="1"/>
</dbReference>
<evidence type="ECO:0000256" key="1">
    <source>
        <dbReference type="ARBA" id="ARBA00005432"/>
    </source>
</evidence>
<dbReference type="GO" id="GO:1904423">
    <property type="term" value="C:dehydrodolichyl diphosphate synthase complex"/>
    <property type="evidence" value="ECO:0007669"/>
    <property type="project" value="TreeGrafter"/>
</dbReference>
<dbReference type="GO" id="GO:0005783">
    <property type="term" value="C:endoplasmic reticulum"/>
    <property type="evidence" value="ECO:0007669"/>
    <property type="project" value="TreeGrafter"/>
</dbReference>
<dbReference type="GO" id="GO:0045547">
    <property type="term" value="F:ditrans,polycis-polyprenyl diphosphate synthase [(2E,6E)-farnesyl diphosphate specific] activity"/>
    <property type="evidence" value="ECO:0007669"/>
    <property type="project" value="UniProtKB-EC"/>
</dbReference>
<reference evidence="5" key="1">
    <citation type="journal article" date="2015" name="Sci. Rep.">
        <title>Tissue- and time-dependent transcription in Ixodes ricinus salivary glands and midguts when blood feeding on the vertebrate host.</title>
        <authorList>
            <person name="Kotsyfakis M."/>
            <person name="Schwarz A."/>
            <person name="Erhart J."/>
            <person name="Ribeiro J.M."/>
        </authorList>
    </citation>
    <scope>NUCLEOTIDE SEQUENCE</scope>
    <source>
        <tissue evidence="5">Salivary gland and midgut</tissue>
    </source>
</reference>
<keyword evidence="2 4" id="KW-0808">Transferase</keyword>
<evidence type="ECO:0000256" key="2">
    <source>
        <dbReference type="ARBA" id="ARBA00022679"/>
    </source>
</evidence>
<dbReference type="GO" id="GO:0016094">
    <property type="term" value="P:polyprenol biosynthetic process"/>
    <property type="evidence" value="ECO:0007669"/>
    <property type="project" value="TreeGrafter"/>
</dbReference>
<dbReference type="PANTHER" id="PTHR10291">
    <property type="entry name" value="DEHYDRODOLICHYL DIPHOSPHATE SYNTHASE FAMILY MEMBER"/>
    <property type="match status" value="1"/>
</dbReference>
<proteinExistence type="evidence at transcript level"/>
<dbReference type="SUPFAM" id="SSF64005">
    <property type="entry name" value="Undecaprenyl diphosphate synthase"/>
    <property type="match status" value="1"/>
</dbReference>
<dbReference type="NCBIfam" id="TIGR00055">
    <property type="entry name" value="uppS"/>
    <property type="match status" value="1"/>
</dbReference>
<dbReference type="InterPro" id="IPR036424">
    <property type="entry name" value="UPP_synth-like_sf"/>
</dbReference>
<feature type="non-terminal residue" evidence="5">
    <location>
        <position position="1"/>
    </location>
</feature>
<evidence type="ECO:0000256" key="3">
    <source>
        <dbReference type="ARBA" id="ARBA00047353"/>
    </source>
</evidence>
<evidence type="ECO:0000313" key="5">
    <source>
        <dbReference type="EMBL" id="JAB79398.1"/>
    </source>
</evidence>
<comment type="similarity">
    <text evidence="1 4">Belongs to the UPP synthase family.</text>
</comment>
<name>V5HXW0_IXORI</name>